<dbReference type="GO" id="GO:0019478">
    <property type="term" value="P:D-amino acid catabolic process"/>
    <property type="evidence" value="ECO:0007669"/>
    <property type="project" value="UniProtKB-UniRule"/>
</dbReference>
<keyword evidence="4" id="KW-0694">RNA-binding</keyword>
<sequence>MRAVVQRVKRGKVTVNDSSVGSINKGVVVLLGVGKQDDIDEAKYMADKITNLRIFEDEEGKMNLSLKDIEGEALIVSQFTLYGDCRKGRRPSFYDAAPPEKAEELYQKFCELVQEKGIKVEQGEFQTMMVVEIINDGPVTILLDSGKTF</sequence>
<comment type="catalytic activity">
    <reaction evidence="4">
        <text>glycyl-tRNA(Ala) + H2O = tRNA(Ala) + glycine + H(+)</text>
        <dbReference type="Rhea" id="RHEA:53744"/>
        <dbReference type="Rhea" id="RHEA-COMP:9657"/>
        <dbReference type="Rhea" id="RHEA-COMP:13640"/>
        <dbReference type="ChEBI" id="CHEBI:15377"/>
        <dbReference type="ChEBI" id="CHEBI:15378"/>
        <dbReference type="ChEBI" id="CHEBI:57305"/>
        <dbReference type="ChEBI" id="CHEBI:78442"/>
        <dbReference type="ChEBI" id="CHEBI:78522"/>
    </reaction>
</comment>
<dbReference type="Pfam" id="PF02580">
    <property type="entry name" value="Tyr_Deacylase"/>
    <property type="match status" value="1"/>
</dbReference>
<dbReference type="Proteomes" id="UP000285138">
    <property type="component" value="Unassembled WGS sequence"/>
</dbReference>
<dbReference type="EMBL" id="QZAA01000030">
    <property type="protein sequence ID" value="RQD78247.1"/>
    <property type="molecule type" value="Genomic_DNA"/>
</dbReference>
<protein>
    <recommendedName>
        <fullName evidence="4">D-aminoacyl-tRNA deacylase</fullName>
        <shortName evidence="4">DTD</shortName>
        <ecNumber evidence="4">3.1.1.96</ecNumber>
    </recommendedName>
    <alternativeName>
        <fullName evidence="4">Gly-tRNA(Ala) deacylase</fullName>
        <ecNumber evidence="4">3.1.1.-</ecNumber>
    </alternativeName>
</protein>
<dbReference type="SUPFAM" id="SSF69500">
    <property type="entry name" value="DTD-like"/>
    <property type="match status" value="1"/>
</dbReference>
<dbReference type="EC" id="3.1.1.96" evidence="4"/>
<dbReference type="PANTHER" id="PTHR10472:SF5">
    <property type="entry name" value="D-AMINOACYL-TRNA DEACYLASE 1"/>
    <property type="match status" value="1"/>
</dbReference>
<comment type="subunit">
    <text evidence="4">Homodimer.</text>
</comment>
<evidence type="ECO:0000256" key="1">
    <source>
        <dbReference type="ARBA" id="ARBA00009673"/>
    </source>
</evidence>
<accession>A0A424YIN8</accession>
<dbReference type="CDD" id="cd00563">
    <property type="entry name" value="Dtyr_deacylase"/>
    <property type="match status" value="1"/>
</dbReference>
<evidence type="ECO:0000256" key="4">
    <source>
        <dbReference type="HAMAP-Rule" id="MF_00518"/>
    </source>
</evidence>
<dbReference type="GO" id="GO:0000049">
    <property type="term" value="F:tRNA binding"/>
    <property type="evidence" value="ECO:0007669"/>
    <property type="project" value="UniProtKB-UniRule"/>
</dbReference>
<dbReference type="PANTHER" id="PTHR10472">
    <property type="entry name" value="D-TYROSYL-TRNA TYR DEACYLASE"/>
    <property type="match status" value="1"/>
</dbReference>
<feature type="short sequence motif" description="Gly-cisPro motif, important for rejection of L-amino acids" evidence="4">
    <location>
        <begin position="137"/>
        <end position="138"/>
    </location>
</feature>
<comment type="function">
    <text evidence="4">An aminoacyl-tRNA editing enzyme that deacylates mischarged D-aminoacyl-tRNAs. Also deacylates mischarged glycyl-tRNA(Ala), protecting cells against glycine mischarging by AlaRS. Acts via tRNA-based rather than protein-based catalysis; rejects L-amino acids rather than detecting D-amino acids in the active site. By recycling D-aminoacyl-tRNA to D-amino acids and free tRNA molecules, this enzyme counteracts the toxicity associated with the formation of D-aminoacyl-tRNA entities in vivo and helps enforce protein L-homochirality.</text>
</comment>
<evidence type="ECO:0000256" key="3">
    <source>
        <dbReference type="ARBA" id="ARBA00022801"/>
    </source>
</evidence>
<dbReference type="EC" id="3.1.1.-" evidence="4"/>
<keyword evidence="2 4" id="KW-0820">tRNA-binding</keyword>
<gene>
    <name evidence="4" type="primary">dtd</name>
    <name evidence="5" type="ORF">D5R97_00720</name>
</gene>
<comment type="catalytic activity">
    <reaction evidence="4">
        <text>a D-aminoacyl-tRNA + H2O = a tRNA + a D-alpha-amino acid + H(+)</text>
        <dbReference type="Rhea" id="RHEA:13953"/>
        <dbReference type="Rhea" id="RHEA-COMP:10123"/>
        <dbReference type="Rhea" id="RHEA-COMP:10124"/>
        <dbReference type="ChEBI" id="CHEBI:15377"/>
        <dbReference type="ChEBI" id="CHEBI:15378"/>
        <dbReference type="ChEBI" id="CHEBI:59871"/>
        <dbReference type="ChEBI" id="CHEBI:78442"/>
        <dbReference type="ChEBI" id="CHEBI:79333"/>
        <dbReference type="EC" id="3.1.1.96"/>
    </reaction>
</comment>
<keyword evidence="3 4" id="KW-0378">Hydrolase</keyword>
<dbReference type="Gene3D" id="3.50.80.10">
    <property type="entry name" value="D-tyrosyl-tRNA(Tyr) deacylase"/>
    <property type="match status" value="1"/>
</dbReference>
<proteinExistence type="inferred from homology"/>
<dbReference type="InterPro" id="IPR003732">
    <property type="entry name" value="Daa-tRNA_deacyls_DTD"/>
</dbReference>
<dbReference type="GO" id="GO:0005737">
    <property type="term" value="C:cytoplasm"/>
    <property type="evidence" value="ECO:0007669"/>
    <property type="project" value="UniProtKB-SubCell"/>
</dbReference>
<dbReference type="GO" id="GO:0051500">
    <property type="term" value="F:D-tyrosyl-tRNA(Tyr) deacylase activity"/>
    <property type="evidence" value="ECO:0007669"/>
    <property type="project" value="TreeGrafter"/>
</dbReference>
<keyword evidence="4" id="KW-0963">Cytoplasm</keyword>
<dbReference type="NCBIfam" id="TIGR00256">
    <property type="entry name" value="D-aminoacyl-tRNA deacylase"/>
    <property type="match status" value="1"/>
</dbReference>
<evidence type="ECO:0000313" key="5">
    <source>
        <dbReference type="EMBL" id="RQD78247.1"/>
    </source>
</evidence>
<organism evidence="5 6">
    <name type="scientific">Candidatus Syntrophonatronum acetioxidans</name>
    <dbReference type="NCBI Taxonomy" id="1795816"/>
    <lineage>
        <taxon>Bacteria</taxon>
        <taxon>Bacillati</taxon>
        <taxon>Bacillota</taxon>
        <taxon>Clostridia</taxon>
        <taxon>Eubacteriales</taxon>
        <taxon>Syntrophomonadaceae</taxon>
        <taxon>Candidatus Syntrophonatronum</taxon>
    </lineage>
</organism>
<dbReference type="GO" id="GO:0043908">
    <property type="term" value="F:Ser(Gly)-tRNA(Ala) hydrolase activity"/>
    <property type="evidence" value="ECO:0007669"/>
    <property type="project" value="UniProtKB-UniRule"/>
</dbReference>
<name>A0A424YIN8_9FIRM</name>
<evidence type="ECO:0000313" key="6">
    <source>
        <dbReference type="Proteomes" id="UP000285138"/>
    </source>
</evidence>
<comment type="similarity">
    <text evidence="1 4">Belongs to the DTD family.</text>
</comment>
<reference evidence="5 6" key="1">
    <citation type="submission" date="2018-08" db="EMBL/GenBank/DDBJ databases">
        <title>The metabolism and importance of syntrophic acetate oxidation coupled to methane or sulfide production in haloalkaline environments.</title>
        <authorList>
            <person name="Timmers P.H.A."/>
            <person name="Vavourakis C.D."/>
            <person name="Sorokin D.Y."/>
            <person name="Sinninghe Damste J.S."/>
            <person name="Muyzer G."/>
            <person name="Stams A.J.M."/>
            <person name="Plugge C.M."/>
        </authorList>
    </citation>
    <scope>NUCLEOTIDE SEQUENCE [LARGE SCALE GENOMIC DNA]</scope>
    <source>
        <strain evidence="5">MSAO_Bac1</strain>
    </source>
</reference>
<dbReference type="FunFam" id="3.50.80.10:FF:000001">
    <property type="entry name" value="D-aminoacyl-tRNA deacylase"/>
    <property type="match status" value="1"/>
</dbReference>
<comment type="subcellular location">
    <subcellularLocation>
        <location evidence="4">Cytoplasm</location>
    </subcellularLocation>
</comment>
<evidence type="ECO:0000256" key="2">
    <source>
        <dbReference type="ARBA" id="ARBA00022555"/>
    </source>
</evidence>
<dbReference type="GO" id="GO:0106026">
    <property type="term" value="F:Gly-tRNA(Ala) deacylase activity"/>
    <property type="evidence" value="ECO:0007669"/>
    <property type="project" value="UniProtKB-UniRule"/>
</dbReference>
<dbReference type="HAMAP" id="MF_00518">
    <property type="entry name" value="Deacylase_Dtd"/>
    <property type="match status" value="1"/>
</dbReference>
<dbReference type="AlphaFoldDB" id="A0A424YIN8"/>
<dbReference type="InterPro" id="IPR023509">
    <property type="entry name" value="DTD-like_sf"/>
</dbReference>
<comment type="caution">
    <text evidence="5">The sequence shown here is derived from an EMBL/GenBank/DDBJ whole genome shotgun (WGS) entry which is preliminary data.</text>
</comment>
<comment type="domain">
    <text evidence="4">A Gly-cisPro motif from one monomer fits into the active site of the other monomer to allow specific chiral rejection of L-amino acids.</text>
</comment>